<keyword evidence="4" id="KW-0186">Copper</keyword>
<sequence>MNHGDMNHGGMDHGGMDHGGMKHGSGSSQCAPQMLWNSQIADTCVVFPAWHIHSPLQMMLSCLAITLISIAYARLLRYIKHTDRRTINEGYAPLPTENGYPTLGRMSLPNLGASREPSPVGTPTMYNPRFTAPPGRPDRRTRGIRAGLYTLTVAISFFLMLVAMTYNTYLFGAILVGSFVGHFLYEEIDYPTGQGKGLACH</sequence>
<dbReference type="Proteomes" id="UP000620104">
    <property type="component" value="Unassembled WGS sequence"/>
</dbReference>
<dbReference type="GO" id="GO:0005375">
    <property type="term" value="F:copper ion transmembrane transporter activity"/>
    <property type="evidence" value="ECO:0007669"/>
    <property type="project" value="UniProtKB-UniRule"/>
</dbReference>
<dbReference type="PANTHER" id="PTHR12483:SF115">
    <property type="entry name" value="COPPER TRANSPORT PROTEIN"/>
    <property type="match status" value="1"/>
</dbReference>
<comment type="similarity">
    <text evidence="4">Belongs to the copper transporter (Ctr) (TC 1.A.56) family. SLC31A subfamily.</text>
</comment>
<dbReference type="AlphaFoldDB" id="A0A8H3U030"/>
<evidence type="ECO:0000256" key="1">
    <source>
        <dbReference type="ARBA" id="ARBA00022692"/>
    </source>
</evidence>
<accession>A0A8H3U030</accession>
<protein>
    <recommendedName>
        <fullName evidence="4">Copper transport protein</fullName>
    </recommendedName>
</protein>
<dbReference type="GO" id="GO:0016020">
    <property type="term" value="C:membrane"/>
    <property type="evidence" value="ECO:0007669"/>
    <property type="project" value="UniProtKB-SubCell"/>
</dbReference>
<keyword evidence="7" id="KW-1185">Reference proteome</keyword>
<evidence type="ECO:0000313" key="6">
    <source>
        <dbReference type="EMBL" id="GHJ89314.1"/>
    </source>
</evidence>
<gene>
    <name evidence="6" type="ORF">NliqN6_5716</name>
</gene>
<evidence type="ECO:0000256" key="2">
    <source>
        <dbReference type="ARBA" id="ARBA00022989"/>
    </source>
</evidence>
<keyword evidence="1 4" id="KW-0812">Transmembrane</keyword>
<feature type="transmembrane region" description="Helical" evidence="4">
    <location>
        <begin position="56"/>
        <end position="75"/>
    </location>
</feature>
<organism evidence="6 7">
    <name type="scientific">Naganishia liquefaciens</name>
    <dbReference type="NCBI Taxonomy" id="104408"/>
    <lineage>
        <taxon>Eukaryota</taxon>
        <taxon>Fungi</taxon>
        <taxon>Dikarya</taxon>
        <taxon>Basidiomycota</taxon>
        <taxon>Agaricomycotina</taxon>
        <taxon>Tremellomycetes</taxon>
        <taxon>Filobasidiales</taxon>
        <taxon>Filobasidiaceae</taxon>
        <taxon>Naganishia</taxon>
    </lineage>
</organism>
<dbReference type="InterPro" id="IPR007274">
    <property type="entry name" value="Cop_transporter"/>
</dbReference>
<comment type="subcellular location">
    <subcellularLocation>
        <location evidence="4">Membrane</location>
        <topology evidence="4">Multi-pass membrane protein</topology>
    </subcellularLocation>
</comment>
<evidence type="ECO:0000256" key="3">
    <source>
        <dbReference type="ARBA" id="ARBA00023136"/>
    </source>
</evidence>
<feature type="transmembrane region" description="Helical" evidence="4">
    <location>
        <begin position="146"/>
        <end position="163"/>
    </location>
</feature>
<feature type="compositionally biased region" description="Basic and acidic residues" evidence="5">
    <location>
        <begin position="10"/>
        <end position="20"/>
    </location>
</feature>
<proteinExistence type="inferred from homology"/>
<evidence type="ECO:0000256" key="5">
    <source>
        <dbReference type="SAM" id="MobiDB-lite"/>
    </source>
</evidence>
<keyword evidence="3 4" id="KW-0472">Membrane</keyword>
<feature type="region of interest" description="Disordered" evidence="5">
    <location>
        <begin position="1"/>
        <end position="24"/>
    </location>
</feature>
<name>A0A8H3U030_9TREE</name>
<comment type="caution">
    <text evidence="6">The sequence shown here is derived from an EMBL/GenBank/DDBJ whole genome shotgun (WGS) entry which is preliminary data.</text>
</comment>
<evidence type="ECO:0000256" key="4">
    <source>
        <dbReference type="RuleBase" id="RU367022"/>
    </source>
</evidence>
<dbReference type="PANTHER" id="PTHR12483">
    <property type="entry name" value="SOLUTE CARRIER FAMILY 31 COPPER TRANSPORTERS"/>
    <property type="match status" value="1"/>
</dbReference>
<dbReference type="Pfam" id="PF04145">
    <property type="entry name" value="Ctr"/>
    <property type="match status" value="1"/>
</dbReference>
<keyword evidence="4" id="KW-0813">Transport</keyword>
<feature type="region of interest" description="Disordered" evidence="5">
    <location>
        <begin position="116"/>
        <end position="137"/>
    </location>
</feature>
<evidence type="ECO:0000313" key="7">
    <source>
        <dbReference type="Proteomes" id="UP000620104"/>
    </source>
</evidence>
<dbReference type="OrthoDB" id="161814at2759"/>
<keyword evidence="4" id="KW-0406">Ion transport</keyword>
<keyword evidence="4" id="KW-0187">Copper transport</keyword>
<keyword evidence="2 4" id="KW-1133">Transmembrane helix</keyword>
<dbReference type="EMBL" id="BLZA01000040">
    <property type="protein sequence ID" value="GHJ89314.1"/>
    <property type="molecule type" value="Genomic_DNA"/>
</dbReference>
<reference evidence="6" key="1">
    <citation type="submission" date="2020-07" db="EMBL/GenBank/DDBJ databases">
        <title>Draft Genome Sequence of a Deep-Sea Yeast, Naganishia (Cryptococcus) liquefaciens strain N6.</title>
        <authorList>
            <person name="Han Y.W."/>
            <person name="Kajitani R."/>
            <person name="Morimoto H."/>
            <person name="Parhat M."/>
            <person name="Tsubouchi H."/>
            <person name="Bakenova O."/>
            <person name="Ogata M."/>
            <person name="Argunhan B."/>
            <person name="Aoki R."/>
            <person name="Kajiwara S."/>
            <person name="Itoh T."/>
            <person name="Iwasaki H."/>
        </authorList>
    </citation>
    <scope>NUCLEOTIDE SEQUENCE</scope>
    <source>
        <strain evidence="6">N6</strain>
    </source>
</reference>